<evidence type="ECO:0000256" key="1">
    <source>
        <dbReference type="ARBA" id="ARBA00022490"/>
    </source>
</evidence>
<dbReference type="NCBIfam" id="TIGR00086">
    <property type="entry name" value="smpB"/>
    <property type="match status" value="1"/>
</dbReference>
<dbReference type="GO" id="GO:0005829">
    <property type="term" value="C:cytosol"/>
    <property type="evidence" value="ECO:0007669"/>
    <property type="project" value="TreeGrafter"/>
</dbReference>
<keyword evidence="1 3" id="KW-0963">Cytoplasm</keyword>
<keyword evidence="5" id="KW-1185">Reference proteome</keyword>
<evidence type="ECO:0000256" key="3">
    <source>
        <dbReference type="HAMAP-Rule" id="MF_00023"/>
    </source>
</evidence>
<evidence type="ECO:0000313" key="5">
    <source>
        <dbReference type="Proteomes" id="UP000028523"/>
    </source>
</evidence>
<comment type="caution">
    <text evidence="4">The sequence shown here is derived from an EMBL/GenBank/DDBJ whole genome shotgun (WGS) entry which is preliminary data.</text>
</comment>
<dbReference type="HAMAP" id="MF_00023">
    <property type="entry name" value="SmpB"/>
    <property type="match status" value="1"/>
</dbReference>
<dbReference type="CDD" id="cd09294">
    <property type="entry name" value="SmpB"/>
    <property type="match status" value="1"/>
</dbReference>
<dbReference type="EMBL" id="AWQU01000060">
    <property type="protein sequence ID" value="KFB07817.1"/>
    <property type="molecule type" value="Genomic_DNA"/>
</dbReference>
<comment type="similarity">
    <text evidence="3">Belongs to the SmpB family.</text>
</comment>
<dbReference type="PANTHER" id="PTHR30308">
    <property type="entry name" value="TMRNA-BINDING COMPONENT OF TRANS-TRANSLATION TAGGING COMPLEX"/>
    <property type="match status" value="1"/>
</dbReference>
<protein>
    <recommendedName>
        <fullName evidence="3">SsrA-binding protein</fullName>
    </recommendedName>
    <alternativeName>
        <fullName evidence="3">Small protein B</fullName>
    </alternativeName>
</protein>
<comment type="function">
    <text evidence="3">Required for rescue of stalled ribosomes mediated by trans-translation. Binds to transfer-messenger RNA (tmRNA), required for stable association of tmRNA with ribosomes. tmRNA and SmpB together mimic tRNA shape, replacing the anticodon stem-loop with SmpB. tmRNA is encoded by the ssrA gene; the 2 termini fold to resemble tRNA(Ala) and it encodes a 'tag peptide', a short internal open reading frame. During trans-translation Ala-aminoacylated tmRNA acts like a tRNA, entering the A-site of stalled ribosomes, displacing the stalled mRNA. The ribosome then switches to translate the ORF on the tmRNA; the nascent peptide is terminated with the 'tag peptide' encoded by the tmRNA and targeted for degradation. The ribosome is freed to recommence translation, which seems to be the essential function of trans-translation.</text>
</comment>
<dbReference type="PANTHER" id="PTHR30308:SF2">
    <property type="entry name" value="SSRA-BINDING PROTEIN"/>
    <property type="match status" value="1"/>
</dbReference>
<gene>
    <name evidence="3 4" type="primary">smpB</name>
    <name evidence="4" type="ORF">P271_679</name>
</gene>
<dbReference type="InterPro" id="IPR023620">
    <property type="entry name" value="SmpB"/>
</dbReference>
<dbReference type="GO" id="GO:0070930">
    <property type="term" value="P:trans-translation-dependent protein tagging"/>
    <property type="evidence" value="ECO:0007669"/>
    <property type="project" value="TreeGrafter"/>
</dbReference>
<name>A0A084U4D1_MALIO</name>
<evidence type="ECO:0000256" key="2">
    <source>
        <dbReference type="ARBA" id="ARBA00022884"/>
    </source>
</evidence>
<comment type="subcellular location">
    <subcellularLocation>
        <location evidence="3">Cytoplasm</location>
    </subcellularLocation>
    <text evidence="3">The tmRNA-SmpB complex associates with stalled 70S ribosomes.</text>
</comment>
<dbReference type="Gene3D" id="2.40.280.10">
    <property type="match status" value="1"/>
</dbReference>
<dbReference type="InterPro" id="IPR000037">
    <property type="entry name" value="SsrA-bd_prot"/>
</dbReference>
<proteinExistence type="inferred from homology"/>
<sequence length="144" mass="16896">MKILVFNKKANFNYTISDTYEAGIELKGVEVKSLQSKNASINESYITFIKNEAFIINMHIAPYENGNIFNVDQDRRRKLLLHKHEIIKLQLQIKKDSITLVPLKVYWKRNKIKVLIGLAKGKNVVDKRNTIKERDAKRESKKYF</sequence>
<evidence type="ECO:0000313" key="4">
    <source>
        <dbReference type="EMBL" id="KFB07817.1"/>
    </source>
</evidence>
<dbReference type="SUPFAM" id="SSF74982">
    <property type="entry name" value="Small protein B (SmpB)"/>
    <property type="match status" value="1"/>
</dbReference>
<dbReference type="PROSITE" id="PS01317">
    <property type="entry name" value="SSRP"/>
    <property type="match status" value="1"/>
</dbReference>
<dbReference type="AlphaFoldDB" id="A0A084U4D1"/>
<reference evidence="4 5" key="1">
    <citation type="journal article" date="2014" name="PLoS ONE">
        <title>Reduction of Hydrogen Peroxide Accumulation and Toxicity by a Catalase from Mycoplasma iowae.</title>
        <authorList>
            <person name="Pritchard R.E."/>
            <person name="Prassinos A.J."/>
            <person name="Osborne J.D."/>
            <person name="Raviv Z."/>
            <person name="Balish M.F."/>
        </authorList>
    </citation>
    <scope>NUCLEOTIDE SEQUENCE [LARGE SCALE GENOMIC DNA]</scope>
    <source>
        <strain evidence="4 5">DK-CPA</strain>
    </source>
</reference>
<organism evidence="4 5">
    <name type="scientific">Malacoplasma iowae DK-CPA</name>
    <dbReference type="NCBI Taxonomy" id="1394179"/>
    <lineage>
        <taxon>Bacteria</taxon>
        <taxon>Bacillati</taxon>
        <taxon>Mycoplasmatota</taxon>
        <taxon>Mycoplasmoidales</taxon>
        <taxon>Mycoplasmoidaceae</taxon>
        <taxon>Malacoplasma</taxon>
    </lineage>
</organism>
<dbReference type="NCBIfam" id="NF003843">
    <property type="entry name" value="PRK05422.1"/>
    <property type="match status" value="1"/>
</dbReference>
<dbReference type="InterPro" id="IPR020081">
    <property type="entry name" value="SsrA-bd_prot_CS"/>
</dbReference>
<dbReference type="Proteomes" id="UP000028523">
    <property type="component" value="Unassembled WGS sequence"/>
</dbReference>
<accession>A0A084U4D1</accession>
<keyword evidence="2 3" id="KW-0694">RNA-binding</keyword>
<dbReference type="GO" id="GO:0003723">
    <property type="term" value="F:RNA binding"/>
    <property type="evidence" value="ECO:0007669"/>
    <property type="project" value="UniProtKB-UniRule"/>
</dbReference>
<dbReference type="GO" id="GO:0070929">
    <property type="term" value="P:trans-translation"/>
    <property type="evidence" value="ECO:0007669"/>
    <property type="project" value="UniProtKB-UniRule"/>
</dbReference>
<dbReference type="Pfam" id="PF01668">
    <property type="entry name" value="SmpB"/>
    <property type="match status" value="1"/>
</dbReference>